<keyword evidence="9 16" id="KW-1133">Transmembrane helix</keyword>
<keyword evidence="6 14" id="KW-0812">Transmembrane</keyword>
<dbReference type="Pfam" id="PF00153">
    <property type="entry name" value="Mito_carr"/>
    <property type="match status" value="3"/>
</dbReference>
<evidence type="ECO:0000313" key="18">
    <source>
        <dbReference type="EMBL" id="VFT87894.1"/>
    </source>
</evidence>
<dbReference type="PRINTS" id="PR00927">
    <property type="entry name" value="ADPTRNSLCASE"/>
</dbReference>
<feature type="repeat" description="Solcar" evidence="14">
    <location>
        <begin position="115"/>
        <end position="204"/>
    </location>
</feature>
<keyword evidence="11 14" id="KW-0472">Membrane</keyword>
<dbReference type="InterPro" id="IPR002067">
    <property type="entry name" value="MCP"/>
</dbReference>
<name>A0A485KSK3_9STRA</name>
<protein>
    <recommendedName>
        <fullName evidence="16">ADP/ATP translocase</fullName>
    </recommendedName>
    <alternativeName>
        <fullName evidence="16">ADP,ATP carrier protein</fullName>
    </alternativeName>
</protein>
<dbReference type="Gene3D" id="1.50.40.10">
    <property type="entry name" value="Mitochondrial carrier domain"/>
    <property type="match status" value="1"/>
</dbReference>
<keyword evidence="5" id="KW-0050">Antiport</keyword>
<dbReference type="EMBL" id="VJMH01005246">
    <property type="protein sequence ID" value="KAF0698348.1"/>
    <property type="molecule type" value="Genomic_DNA"/>
</dbReference>
<proteinExistence type="inferred from homology"/>
<dbReference type="InterPro" id="IPR018108">
    <property type="entry name" value="MCP_transmembrane"/>
</dbReference>
<dbReference type="AlphaFoldDB" id="A0A485KSK3"/>
<evidence type="ECO:0000256" key="14">
    <source>
        <dbReference type="PROSITE-ProRule" id="PRU00282"/>
    </source>
</evidence>
<feature type="transmembrane region" description="Helical" evidence="16">
    <location>
        <begin position="113"/>
        <end position="136"/>
    </location>
</feature>
<accession>A0A485KSK3</accession>
<evidence type="ECO:0000256" key="12">
    <source>
        <dbReference type="ARBA" id="ARBA00024143"/>
    </source>
</evidence>
<keyword evidence="7" id="KW-0677">Repeat</keyword>
<feature type="repeat" description="Solcar" evidence="14">
    <location>
        <begin position="13"/>
        <end position="103"/>
    </location>
</feature>
<dbReference type="InterPro" id="IPR023395">
    <property type="entry name" value="MCP_dom_sf"/>
</dbReference>
<sequence length="308" mass="32872">MSSTDSSSKSSKSSFWMDLLAGGVAGGVSKTVVAPFERVKLLLQVQAASTQIKSPYTSVLDCFVRVAKEQGMASFWRGNLANVVHYFPAQAINLATKDVYRRAFVGDTTKDNFWAFFLGNLASGGAAGATALAVVYPLDVARTRLATDVGVGAARVHRGIWHCVKDILATSGVKGLYQGFGLSVGAIVVYRAVLFGGYDTLRDVLLTDPTNAPMWQKWIVAQGVLSAAGVFAYPLDTVRRRMMIQVGRPDKLYANTWACWKTIYATEGGAKAFFKGASSNLLSGTGAALVLVLYDEVKASLEGATTVA</sequence>
<comment type="similarity">
    <text evidence="2 15">Belongs to the mitochondrial carrier (TC 2.A.29) family.</text>
</comment>
<reference evidence="18 19" key="1">
    <citation type="submission" date="2019-03" db="EMBL/GenBank/DDBJ databases">
        <authorList>
            <person name="Gaulin E."/>
            <person name="Dumas B."/>
        </authorList>
    </citation>
    <scope>NUCLEOTIDE SEQUENCE [LARGE SCALE GENOMIC DNA]</scope>
    <source>
        <strain evidence="18">CBS 568.67</strain>
    </source>
</reference>
<dbReference type="PANTHER" id="PTHR45635">
    <property type="entry name" value="ADP,ATP CARRIER PROTEIN 1-RELATED-RELATED"/>
    <property type="match status" value="1"/>
</dbReference>
<evidence type="ECO:0000256" key="13">
    <source>
        <dbReference type="ARBA" id="ARBA00045250"/>
    </source>
</evidence>
<dbReference type="EMBL" id="CAADRA010005267">
    <property type="protein sequence ID" value="VFT87894.1"/>
    <property type="molecule type" value="Genomic_DNA"/>
</dbReference>
<dbReference type="GO" id="GO:0005471">
    <property type="term" value="F:ATP:ADP antiporter activity"/>
    <property type="evidence" value="ECO:0007669"/>
    <property type="project" value="UniProtKB-UniRule"/>
</dbReference>
<dbReference type="PRINTS" id="PR00926">
    <property type="entry name" value="MITOCARRIER"/>
</dbReference>
<feature type="transmembrane region" description="Helical" evidence="16">
    <location>
        <begin position="218"/>
        <end position="235"/>
    </location>
</feature>
<evidence type="ECO:0000256" key="4">
    <source>
        <dbReference type="ARBA" id="ARBA00022448"/>
    </source>
</evidence>
<dbReference type="GO" id="GO:0140021">
    <property type="term" value="P:mitochondrial ADP transmembrane transport"/>
    <property type="evidence" value="ECO:0007669"/>
    <property type="project" value="InterPro"/>
</dbReference>
<evidence type="ECO:0000256" key="11">
    <source>
        <dbReference type="ARBA" id="ARBA00023136"/>
    </source>
</evidence>
<evidence type="ECO:0000313" key="19">
    <source>
        <dbReference type="Proteomes" id="UP000332933"/>
    </source>
</evidence>
<dbReference type="PANTHER" id="PTHR45635:SF14">
    <property type="entry name" value="ADP_ATP TRANSLOCASE"/>
    <property type="match status" value="1"/>
</dbReference>
<comment type="caution">
    <text evidence="16">Lacks conserved residue(s) required for the propagation of feature annotation.</text>
</comment>
<comment type="subunit">
    <text evidence="3 16">Monomer.</text>
</comment>
<evidence type="ECO:0000313" key="17">
    <source>
        <dbReference type="EMBL" id="KAF0698348.1"/>
    </source>
</evidence>
<gene>
    <name evidence="18" type="primary">Aste57867_11026</name>
    <name evidence="17" type="ORF">As57867_010985</name>
    <name evidence="18" type="ORF">ASTE57867_11026</name>
</gene>
<evidence type="ECO:0000256" key="6">
    <source>
        <dbReference type="ARBA" id="ARBA00022692"/>
    </source>
</evidence>
<dbReference type="PROSITE" id="PS50920">
    <property type="entry name" value="SOLCAR"/>
    <property type="match status" value="3"/>
</dbReference>
<comment type="function">
    <text evidence="13">ADP:ATP antiporter that mediates import of ADP into the mitochondrial matrix for ATP synthesis, and export of ATP out to fuel the cell. Cycles between the cytoplasmic-open state (c-state) and the matrix-open state (m-state): operates by the alternating access mechanism with a single substrate-binding site intermittently exposed to either the cytosolic (c-state) or matrix (m-state) side of the inner mitochondrial membrane.</text>
</comment>
<evidence type="ECO:0000256" key="5">
    <source>
        <dbReference type="ARBA" id="ARBA00022449"/>
    </source>
</evidence>
<dbReference type="GO" id="GO:1990544">
    <property type="term" value="P:mitochondrial ATP transmembrane transport"/>
    <property type="evidence" value="ECO:0007669"/>
    <property type="project" value="InterPro"/>
</dbReference>
<evidence type="ECO:0000256" key="2">
    <source>
        <dbReference type="ARBA" id="ARBA00006375"/>
    </source>
</evidence>
<dbReference type="Proteomes" id="UP000332933">
    <property type="component" value="Unassembled WGS sequence"/>
</dbReference>
<dbReference type="SUPFAM" id="SSF103506">
    <property type="entry name" value="Mitochondrial carrier"/>
    <property type="match status" value="1"/>
</dbReference>
<evidence type="ECO:0000256" key="1">
    <source>
        <dbReference type="ARBA" id="ARBA00004448"/>
    </source>
</evidence>
<keyword evidence="4 15" id="KW-0813">Transport</keyword>
<evidence type="ECO:0000256" key="9">
    <source>
        <dbReference type="ARBA" id="ARBA00022989"/>
    </source>
</evidence>
<keyword evidence="10" id="KW-0496">Mitochondrion</keyword>
<feature type="repeat" description="Solcar" evidence="14">
    <location>
        <begin position="216"/>
        <end position="300"/>
    </location>
</feature>
<dbReference type="OrthoDB" id="270584at2759"/>
<comment type="catalytic activity">
    <reaction evidence="12">
        <text>ADP(in) + ATP(out) = ADP(out) + ATP(in)</text>
        <dbReference type="Rhea" id="RHEA:34999"/>
        <dbReference type="ChEBI" id="CHEBI:30616"/>
        <dbReference type="ChEBI" id="CHEBI:456216"/>
    </reaction>
    <physiologicalReaction direction="left-to-right" evidence="12">
        <dbReference type="Rhea" id="RHEA:35000"/>
    </physiologicalReaction>
</comment>
<reference evidence="17" key="2">
    <citation type="submission" date="2019-06" db="EMBL/GenBank/DDBJ databases">
        <title>Genomics analysis of Aphanomyces spp. identifies a new class of oomycete effector associated with host adaptation.</title>
        <authorList>
            <person name="Gaulin E."/>
        </authorList>
    </citation>
    <scope>NUCLEOTIDE SEQUENCE</scope>
    <source>
        <strain evidence="17">CBS 578.67</strain>
    </source>
</reference>
<evidence type="ECO:0000256" key="7">
    <source>
        <dbReference type="ARBA" id="ARBA00022737"/>
    </source>
</evidence>
<keyword evidence="19" id="KW-1185">Reference proteome</keyword>
<organism evidence="18 19">
    <name type="scientific">Aphanomyces stellatus</name>
    <dbReference type="NCBI Taxonomy" id="120398"/>
    <lineage>
        <taxon>Eukaryota</taxon>
        <taxon>Sar</taxon>
        <taxon>Stramenopiles</taxon>
        <taxon>Oomycota</taxon>
        <taxon>Saprolegniomycetes</taxon>
        <taxon>Saprolegniales</taxon>
        <taxon>Verrucalvaceae</taxon>
        <taxon>Aphanomyces</taxon>
    </lineage>
</organism>
<evidence type="ECO:0000256" key="16">
    <source>
        <dbReference type="RuleBase" id="RU368008"/>
    </source>
</evidence>
<dbReference type="InterPro" id="IPR002113">
    <property type="entry name" value="ADT_euk_type"/>
</dbReference>
<keyword evidence="8" id="KW-0999">Mitochondrion inner membrane</keyword>
<evidence type="ECO:0000256" key="10">
    <source>
        <dbReference type="ARBA" id="ARBA00023128"/>
    </source>
</evidence>
<dbReference type="GO" id="GO:0005743">
    <property type="term" value="C:mitochondrial inner membrane"/>
    <property type="evidence" value="ECO:0007669"/>
    <property type="project" value="UniProtKB-SubCell"/>
</dbReference>
<feature type="transmembrane region" description="Helical" evidence="16">
    <location>
        <begin position="175"/>
        <end position="198"/>
    </location>
</feature>
<evidence type="ECO:0000256" key="8">
    <source>
        <dbReference type="ARBA" id="ARBA00022792"/>
    </source>
</evidence>
<comment type="subcellular location">
    <subcellularLocation>
        <location evidence="16">Membrane</location>
        <topology evidence="16">Multi-pass membrane protein</topology>
    </subcellularLocation>
    <subcellularLocation>
        <location evidence="1">Mitochondrion inner membrane</location>
        <topology evidence="1">Multi-pass membrane protein</topology>
    </subcellularLocation>
</comment>
<evidence type="ECO:0000256" key="15">
    <source>
        <dbReference type="RuleBase" id="RU000488"/>
    </source>
</evidence>
<comment type="function">
    <text evidence="16">Catalyzes the exchange of ADP and ATP across the membrane.</text>
</comment>
<evidence type="ECO:0000256" key="3">
    <source>
        <dbReference type="ARBA" id="ARBA00011245"/>
    </source>
</evidence>